<keyword evidence="2" id="KW-1185">Reference proteome</keyword>
<sequence length="263" mass="29864">MFRIFKKKEKLLLRVFVNKQEVCQVLEGELPCEKTPSKKLDRNSTIEFVDHEGVAHQHKLGEFEGWFHFSVRVHSNKACQADCAITQEKEYSQDAFAKGNAKGIRFQPFFISGADTKNEIFIGKGLFKRGLHFNGNVTHGAVSLSCECEHCKTSFLIQSFHAGFSNLGYFYSGSGDYTLTVSDKVPGSPAALSELDEKDLRELEALLPEAPDGSSFKYTNPFRCPHCKEPYIDFGRYPEERKAEYYGNYFPGKEILKYEPDHG</sequence>
<dbReference type="OrthoDB" id="793091at2"/>
<dbReference type="RefSeq" id="WP_008488150.1">
    <property type="nucleotide sequence ID" value="NZ_AMRG01000005.1"/>
</dbReference>
<protein>
    <submittedName>
        <fullName evidence="1">Uncharacterized protein</fullName>
    </submittedName>
</protein>
<gene>
    <name evidence="1" type="ORF">A10D4_05117</name>
</gene>
<proteinExistence type="predicted"/>
<evidence type="ECO:0000313" key="1">
    <source>
        <dbReference type="EMBL" id="EKE84421.1"/>
    </source>
</evidence>
<dbReference type="eggNOG" id="ENOG5032V8F">
    <property type="taxonomic scope" value="Bacteria"/>
</dbReference>
<comment type="caution">
    <text evidence="1">The sequence shown here is derived from an EMBL/GenBank/DDBJ whole genome shotgun (WGS) entry which is preliminary data.</text>
</comment>
<dbReference type="AlphaFoldDB" id="K2JLP4"/>
<dbReference type="PATRIC" id="fig|740709.3.peg.1044"/>
<evidence type="ECO:0000313" key="2">
    <source>
        <dbReference type="Proteomes" id="UP000014115"/>
    </source>
</evidence>
<organism evidence="1 2">
    <name type="scientific">Idiomarina xiamenensis 10-D-4</name>
    <dbReference type="NCBI Taxonomy" id="740709"/>
    <lineage>
        <taxon>Bacteria</taxon>
        <taxon>Pseudomonadati</taxon>
        <taxon>Pseudomonadota</taxon>
        <taxon>Gammaproteobacteria</taxon>
        <taxon>Alteromonadales</taxon>
        <taxon>Idiomarinaceae</taxon>
        <taxon>Idiomarina</taxon>
    </lineage>
</organism>
<dbReference type="EMBL" id="AMRG01000005">
    <property type="protein sequence ID" value="EKE84421.1"/>
    <property type="molecule type" value="Genomic_DNA"/>
</dbReference>
<dbReference type="Proteomes" id="UP000014115">
    <property type="component" value="Unassembled WGS sequence"/>
</dbReference>
<accession>K2JLP4</accession>
<reference evidence="1 2" key="1">
    <citation type="journal article" date="2012" name="J. Bacteriol.">
        <title>Genome Sequence of Idiomarina xiamenensis Type Strain 10-D-4.</title>
        <authorList>
            <person name="Lai Q."/>
            <person name="Wang L."/>
            <person name="Wang W."/>
            <person name="Shao Z."/>
        </authorList>
    </citation>
    <scope>NUCLEOTIDE SEQUENCE [LARGE SCALE GENOMIC DNA]</scope>
    <source>
        <strain evidence="1 2">10-D-4</strain>
    </source>
</reference>
<name>K2JLP4_9GAMM</name>